<dbReference type="KEGG" id="mmai:sS8_3613"/>
<feature type="region of interest" description="Disordered" evidence="1">
    <location>
        <begin position="81"/>
        <end position="100"/>
    </location>
</feature>
<proteinExistence type="predicted"/>
<evidence type="ECO:0000256" key="1">
    <source>
        <dbReference type="SAM" id="MobiDB-lite"/>
    </source>
</evidence>
<dbReference type="AlphaFoldDB" id="A0A250KV77"/>
<dbReference type="EMBL" id="AP017928">
    <property type="protein sequence ID" value="BBA35550.1"/>
    <property type="molecule type" value="Genomic_DNA"/>
</dbReference>
<gene>
    <name evidence="2" type="ORF">sS8_3613</name>
</gene>
<dbReference type="Proteomes" id="UP000266313">
    <property type="component" value="Chromosome"/>
</dbReference>
<organism evidence="2 3">
    <name type="scientific">Methylocaldum marinum</name>
    <dbReference type="NCBI Taxonomy" id="1432792"/>
    <lineage>
        <taxon>Bacteria</taxon>
        <taxon>Pseudomonadati</taxon>
        <taxon>Pseudomonadota</taxon>
        <taxon>Gammaproteobacteria</taxon>
        <taxon>Methylococcales</taxon>
        <taxon>Methylococcaceae</taxon>
        <taxon>Methylocaldum</taxon>
    </lineage>
</organism>
<name>A0A250KV77_9GAMM</name>
<sequence length="100" mass="10581">MCLGVAATIAQTFKEPLGIPFPKPTDDLPSVNFPRTHRHGAPEIPKAIFTVRRRAGPTAGSDGGAIPGQLLCVKNVKSYSNRPHPNPLPEGEGAFLALLS</sequence>
<feature type="region of interest" description="Disordered" evidence="1">
    <location>
        <begin position="20"/>
        <end position="45"/>
    </location>
</feature>
<protein>
    <submittedName>
        <fullName evidence="2">Uncharacterized protein</fullName>
    </submittedName>
</protein>
<keyword evidence="3" id="KW-1185">Reference proteome</keyword>
<evidence type="ECO:0000313" key="3">
    <source>
        <dbReference type="Proteomes" id="UP000266313"/>
    </source>
</evidence>
<accession>A0A250KV77</accession>
<reference evidence="2 3" key="1">
    <citation type="submission" date="2016-12" db="EMBL/GenBank/DDBJ databases">
        <title>Genome sequencing of Methylocaldum marinum.</title>
        <authorList>
            <person name="Takeuchi M."/>
            <person name="Kamagata Y."/>
            <person name="Hiraoka S."/>
            <person name="Oshima K."/>
            <person name="Hattori M."/>
            <person name="Iwasaki W."/>
        </authorList>
    </citation>
    <scope>NUCLEOTIDE SEQUENCE [LARGE SCALE GENOMIC DNA]</scope>
    <source>
        <strain evidence="2 3">S8</strain>
    </source>
</reference>
<evidence type="ECO:0000313" key="2">
    <source>
        <dbReference type="EMBL" id="BBA35550.1"/>
    </source>
</evidence>